<evidence type="ECO:0000256" key="2">
    <source>
        <dbReference type="ARBA" id="ARBA00022448"/>
    </source>
</evidence>
<organism evidence="8 9">
    <name type="scientific">Rossellomorea aquimaris</name>
    <dbReference type="NCBI Taxonomy" id="189382"/>
    <lineage>
        <taxon>Bacteria</taxon>
        <taxon>Bacillati</taxon>
        <taxon>Bacillota</taxon>
        <taxon>Bacilli</taxon>
        <taxon>Bacillales</taxon>
        <taxon>Bacillaceae</taxon>
        <taxon>Rossellomorea</taxon>
    </lineage>
</organism>
<evidence type="ECO:0000313" key="8">
    <source>
        <dbReference type="EMBL" id="RBP02142.1"/>
    </source>
</evidence>
<dbReference type="NCBIfam" id="TIGR00830">
    <property type="entry name" value="PTBA"/>
    <property type="match status" value="1"/>
</dbReference>
<evidence type="ECO:0000259" key="7">
    <source>
        <dbReference type="PROSITE" id="PS51093"/>
    </source>
</evidence>
<sequence length="168" mass="17936">MIMLKKLFGKKEEAPKTVHAVAPLTGTLKSLEEVPDPVFSQKMMGDGIAIDPTVGKVVSPVDGEIMQLFPTKHAVGIKAKNGAEILIHIGLETVSMNGEGFEAHVSEGSKVNIGDPLITYDLDLVKEKAKSTITPIILTNGDDMAELVKKELTSVTAGQDEVLEISSK</sequence>
<evidence type="ECO:0000313" key="9">
    <source>
        <dbReference type="Proteomes" id="UP000252118"/>
    </source>
</evidence>
<evidence type="ECO:0000256" key="1">
    <source>
        <dbReference type="ARBA" id="ARBA00004496"/>
    </source>
</evidence>
<dbReference type="EMBL" id="QNRJ01000017">
    <property type="protein sequence ID" value="RBP02142.1"/>
    <property type="molecule type" value="Genomic_DNA"/>
</dbReference>
<dbReference type="PANTHER" id="PTHR45008:SF1">
    <property type="entry name" value="PTS SYSTEM GLUCOSE-SPECIFIC EIIA COMPONENT"/>
    <property type="match status" value="1"/>
</dbReference>
<dbReference type="InterPro" id="IPR001127">
    <property type="entry name" value="PTS_EIIA_1_perm"/>
</dbReference>
<accession>A0A366EIA2</accession>
<comment type="subcellular location">
    <subcellularLocation>
        <location evidence="1">Cytoplasm</location>
    </subcellularLocation>
</comment>
<dbReference type="Gene3D" id="2.70.70.10">
    <property type="entry name" value="Glucose Permease (Domain IIA)"/>
    <property type="match status" value="1"/>
</dbReference>
<dbReference type="AlphaFoldDB" id="A0A366EIA2"/>
<dbReference type="Proteomes" id="UP000252118">
    <property type="component" value="Unassembled WGS sequence"/>
</dbReference>
<dbReference type="PROSITE" id="PS00371">
    <property type="entry name" value="PTS_EIIA_TYPE_1_HIS"/>
    <property type="match status" value="1"/>
</dbReference>
<name>A0A366EIA2_9BACI</name>
<feature type="domain" description="PTS EIIA type-1" evidence="7">
    <location>
        <begin position="36"/>
        <end position="140"/>
    </location>
</feature>
<evidence type="ECO:0000256" key="3">
    <source>
        <dbReference type="ARBA" id="ARBA00022597"/>
    </source>
</evidence>
<keyword evidence="2" id="KW-0813">Transport</keyword>
<dbReference type="SUPFAM" id="SSF51261">
    <property type="entry name" value="Duplicated hybrid motif"/>
    <property type="match status" value="1"/>
</dbReference>
<dbReference type="GO" id="GO:0005737">
    <property type="term" value="C:cytoplasm"/>
    <property type="evidence" value="ECO:0007669"/>
    <property type="project" value="UniProtKB-SubCell"/>
</dbReference>
<keyword evidence="5" id="KW-0598">Phosphotransferase system</keyword>
<evidence type="ECO:0000256" key="6">
    <source>
        <dbReference type="ARBA" id="ARBA00022777"/>
    </source>
</evidence>
<protein>
    <submittedName>
        <fullName evidence="8">PTS system IIA component (Glc family)</fullName>
    </submittedName>
</protein>
<evidence type="ECO:0000256" key="4">
    <source>
        <dbReference type="ARBA" id="ARBA00022679"/>
    </source>
</evidence>
<dbReference type="Pfam" id="PF00358">
    <property type="entry name" value="PTS_EIIA_1"/>
    <property type="match status" value="1"/>
</dbReference>
<keyword evidence="4" id="KW-0808">Transferase</keyword>
<dbReference type="FunFam" id="2.70.70.10:FF:000001">
    <property type="entry name" value="PTS system glucose-specific IIA component"/>
    <property type="match status" value="1"/>
</dbReference>
<keyword evidence="3" id="KW-0762">Sugar transport</keyword>
<dbReference type="InterPro" id="IPR050890">
    <property type="entry name" value="PTS_EIIA_component"/>
</dbReference>
<comment type="caution">
    <text evidence="8">The sequence shown here is derived from an EMBL/GenBank/DDBJ whole genome shotgun (WGS) entry which is preliminary data.</text>
</comment>
<proteinExistence type="predicted"/>
<dbReference type="PROSITE" id="PS51093">
    <property type="entry name" value="PTS_EIIA_TYPE_1"/>
    <property type="match status" value="1"/>
</dbReference>
<reference evidence="8 9" key="1">
    <citation type="submission" date="2018-06" db="EMBL/GenBank/DDBJ databases">
        <title>Freshwater and sediment microbial communities from various areas in North America, analyzing microbe dynamics in response to fracking.</title>
        <authorList>
            <person name="Lamendella R."/>
        </authorList>
    </citation>
    <scope>NUCLEOTIDE SEQUENCE [LARGE SCALE GENOMIC DNA]</scope>
    <source>
        <strain evidence="8 9">97B</strain>
    </source>
</reference>
<gene>
    <name evidence="8" type="ORF">DET59_11717</name>
</gene>
<dbReference type="PANTHER" id="PTHR45008">
    <property type="entry name" value="PTS SYSTEM GLUCOSE-SPECIFIC EIIA COMPONENT"/>
    <property type="match status" value="1"/>
</dbReference>
<dbReference type="InterPro" id="IPR011055">
    <property type="entry name" value="Dup_hybrid_motif"/>
</dbReference>
<keyword evidence="6" id="KW-0418">Kinase</keyword>
<evidence type="ECO:0000256" key="5">
    <source>
        <dbReference type="ARBA" id="ARBA00022683"/>
    </source>
</evidence>
<dbReference type="GO" id="GO:0009401">
    <property type="term" value="P:phosphoenolpyruvate-dependent sugar phosphotransferase system"/>
    <property type="evidence" value="ECO:0007669"/>
    <property type="project" value="UniProtKB-KW"/>
</dbReference>
<dbReference type="GO" id="GO:0016301">
    <property type="term" value="F:kinase activity"/>
    <property type="evidence" value="ECO:0007669"/>
    <property type="project" value="UniProtKB-KW"/>
</dbReference>